<protein>
    <submittedName>
        <fullName evidence="1">Uncharacterized protein</fullName>
    </submittedName>
</protein>
<gene>
    <name evidence="1" type="ORF">FA95DRAFT_1495808</name>
</gene>
<comment type="caution">
    <text evidence="1">The sequence shown here is derived from an EMBL/GenBank/DDBJ whole genome shotgun (WGS) entry which is preliminary data.</text>
</comment>
<dbReference type="Proteomes" id="UP000814033">
    <property type="component" value="Unassembled WGS sequence"/>
</dbReference>
<keyword evidence="2" id="KW-1185">Reference proteome</keyword>
<organism evidence="1 2">
    <name type="scientific">Auriscalpium vulgare</name>
    <dbReference type="NCBI Taxonomy" id="40419"/>
    <lineage>
        <taxon>Eukaryota</taxon>
        <taxon>Fungi</taxon>
        <taxon>Dikarya</taxon>
        <taxon>Basidiomycota</taxon>
        <taxon>Agaricomycotina</taxon>
        <taxon>Agaricomycetes</taxon>
        <taxon>Russulales</taxon>
        <taxon>Auriscalpiaceae</taxon>
        <taxon>Auriscalpium</taxon>
    </lineage>
</organism>
<evidence type="ECO:0000313" key="2">
    <source>
        <dbReference type="Proteomes" id="UP000814033"/>
    </source>
</evidence>
<reference evidence="1" key="2">
    <citation type="journal article" date="2022" name="New Phytol.">
        <title>Evolutionary transition to the ectomycorrhizal habit in the genomes of a hyperdiverse lineage of mushroom-forming fungi.</title>
        <authorList>
            <person name="Looney B."/>
            <person name="Miyauchi S."/>
            <person name="Morin E."/>
            <person name="Drula E."/>
            <person name="Courty P.E."/>
            <person name="Kohler A."/>
            <person name="Kuo A."/>
            <person name="LaButti K."/>
            <person name="Pangilinan J."/>
            <person name="Lipzen A."/>
            <person name="Riley R."/>
            <person name="Andreopoulos W."/>
            <person name="He G."/>
            <person name="Johnson J."/>
            <person name="Nolan M."/>
            <person name="Tritt A."/>
            <person name="Barry K.W."/>
            <person name="Grigoriev I.V."/>
            <person name="Nagy L.G."/>
            <person name="Hibbett D."/>
            <person name="Henrissat B."/>
            <person name="Matheny P.B."/>
            <person name="Labbe J."/>
            <person name="Martin F.M."/>
        </authorList>
    </citation>
    <scope>NUCLEOTIDE SEQUENCE</scope>
    <source>
        <strain evidence="1">FP105234-sp</strain>
    </source>
</reference>
<reference evidence="1" key="1">
    <citation type="submission" date="2021-02" db="EMBL/GenBank/DDBJ databases">
        <authorList>
            <consortium name="DOE Joint Genome Institute"/>
            <person name="Ahrendt S."/>
            <person name="Looney B.P."/>
            <person name="Miyauchi S."/>
            <person name="Morin E."/>
            <person name="Drula E."/>
            <person name="Courty P.E."/>
            <person name="Chicoki N."/>
            <person name="Fauchery L."/>
            <person name="Kohler A."/>
            <person name="Kuo A."/>
            <person name="Labutti K."/>
            <person name="Pangilinan J."/>
            <person name="Lipzen A."/>
            <person name="Riley R."/>
            <person name="Andreopoulos W."/>
            <person name="He G."/>
            <person name="Johnson J."/>
            <person name="Barry K.W."/>
            <person name="Grigoriev I.V."/>
            <person name="Nagy L."/>
            <person name="Hibbett D."/>
            <person name="Henrissat B."/>
            <person name="Matheny P.B."/>
            <person name="Labbe J."/>
            <person name="Martin F."/>
        </authorList>
    </citation>
    <scope>NUCLEOTIDE SEQUENCE</scope>
    <source>
        <strain evidence="1">FP105234-sp</strain>
    </source>
</reference>
<proteinExistence type="predicted"/>
<accession>A0ACB8RMM3</accession>
<evidence type="ECO:0000313" key="1">
    <source>
        <dbReference type="EMBL" id="KAI0045224.1"/>
    </source>
</evidence>
<sequence>MLFIEQIMSDMQRVFGLPVTLETHTSIIRGLLRGKDTGAIRRWIVEMEKKQGSIRPSLDQWHILFEHCVSHRTIADMWAALRYLRASGCLPSNATYKFLVRRLFREPPSEHLPWVLRITQQTILARSPFDEALLTMMVEGFTSQGRHQDAADVESAYRNRTLRAKSAIWRVDREWNKQIKEAFQREGKVAALQLYESLRSRGLQASDTTLLALLSHSDRIEDLISVEEHMGIRAGPYVWLALINNAATARKPWVALTLYDEAKAAGVDVTLLAEPVVRTLCTNSIRAPDEATIDRALQIYRDFYAGEIPKRWATKTTTHVSLYQTLLRTLASNRNRDKYFPVIIELLADMRERKVLQDATMTASTAVLLLRGSASVQEAQQIYAAIRSHDHAPLDGPGYLAVLAALSEQMADEITPLLHEYFRIARHMREAGHPMSPDVYTHIFRQITRLAIHTPSSAPDYIPRLQQLLTTLRHAHHLLTIDASVTPDTPCWNHLIEAYQRSGSFKDATRVWDSLYLSGRVDSSSFNVIFAACARAGAVHAAKEVHRKLRADGYQLSQENWYTWLQCLCHLGELDEATRQLCVEMPSGRDNVRPDVNSARIVIGSTQKQQTVEEMRKRIQRYLPGLWDQLPPELAGTD</sequence>
<dbReference type="EMBL" id="MU275958">
    <property type="protein sequence ID" value="KAI0045224.1"/>
    <property type="molecule type" value="Genomic_DNA"/>
</dbReference>
<name>A0ACB8RMM3_9AGAM</name>